<evidence type="ECO:0000256" key="3">
    <source>
        <dbReference type="HAMAP-Rule" id="MF_03069"/>
    </source>
</evidence>
<gene>
    <name evidence="7" type="ORF">NEZAVI_LOCUS12968</name>
</gene>
<feature type="region of interest" description="Disordered" evidence="4">
    <location>
        <begin position="666"/>
        <end position="766"/>
    </location>
</feature>
<feature type="compositionally biased region" description="Polar residues" evidence="4">
    <location>
        <begin position="619"/>
        <end position="633"/>
    </location>
</feature>
<dbReference type="InterPro" id="IPR050734">
    <property type="entry name" value="PIH1/Kintoun_subfamily"/>
</dbReference>
<feature type="region of interest" description="Disordered" evidence="4">
    <location>
        <begin position="202"/>
        <end position="239"/>
    </location>
</feature>
<dbReference type="PANTHER" id="PTHR22997:SF3">
    <property type="entry name" value="PROTEIN KINTOUN"/>
    <property type="match status" value="1"/>
</dbReference>
<accession>A0A9P0HNF0</accession>
<sequence length="766" mass="86281">MSKFEKQAFENVDISRSELKEFEEAMKKEEFRKLLGEYFTEVTDPKNKAAYESDMIKLEKERGVDITFVHPTPGYVIKTSCDGERKAFINICSNDVIGRPVPTTVQQNGQLGTNWSLPHIFVPPKIDFDKNKERCIVFDVIFHPETLELARRNENFKSFVNDTALSGIEDSFDTKLDRNNLRFPKTNFKGAKTASVIRKKCTDMPSGSSESPMDIPNYPYSPIKENSSPKVTKPRGNVTKEGSLYTTPKYVIKHRKGVDFHEFSNAVDAKVNAATPTELVVEIDLPLLSSTEDASLNVCERTLSLISEKPSKYKLNISLPYAVDENSGTARFDKRSKMLIVTLPVIQKKFNENLFHRDDSGIESDVNQNPSSSDEDLNTPPVEVISACDFGEQKCNEEGIDFRTSEEVVSKFLSEDVHYVFPTYSFSNKNKCISITIDVKNVDPSTVYHQFVFDGAGAHFKFSSLGSGFFPIHFAFCIKFPKSVINPSTMKVDVWDNNLIIMMDLISCEDNVLTVYAVGTTLDKLQDIFLENPIWFKDIYLTNKVKDVAEKEICYNQVEQLCHGISEVDINLDLKRPVSTDGQKIVQKSRTCSETNFRPPPVAIVRRSILKNSRSLSESNTDEYSTWSSLDSSDNQDESLGHCSIKKTVRFSDVISKKVFRAGSSILGQKHKNEKKSRNRKKVAIKRRRSESDASEVSEVSDISDYSEVSDMSEASDGGSSDDCSSPFSRQPPPVPGSKRHRRRGSKNGRKNAASAKQNNFLLSHD</sequence>
<evidence type="ECO:0000256" key="1">
    <source>
        <dbReference type="ARBA" id="ARBA00022490"/>
    </source>
</evidence>
<feature type="domain" description="PIH1 N-terminal" evidence="5">
    <location>
        <begin position="42"/>
        <end position="201"/>
    </location>
</feature>
<dbReference type="AlphaFoldDB" id="A0A9P0HNF0"/>
<reference evidence="7" key="1">
    <citation type="submission" date="2022-01" db="EMBL/GenBank/DDBJ databases">
        <authorList>
            <person name="King R."/>
        </authorList>
    </citation>
    <scope>NUCLEOTIDE SEQUENCE</scope>
</reference>
<dbReference type="InterPro" id="IPR034727">
    <property type="entry name" value="Kintoun"/>
</dbReference>
<evidence type="ECO:0000256" key="4">
    <source>
        <dbReference type="SAM" id="MobiDB-lite"/>
    </source>
</evidence>
<dbReference type="HAMAP" id="MF_03069">
    <property type="entry name" value="Kintoun"/>
    <property type="match status" value="1"/>
</dbReference>
<dbReference type="InterPro" id="IPR041442">
    <property type="entry name" value="PIH1D1/2/3_CS-like"/>
</dbReference>
<feature type="region of interest" description="Disordered" evidence="4">
    <location>
        <begin position="619"/>
        <end position="639"/>
    </location>
</feature>
<dbReference type="OrthoDB" id="546764at2759"/>
<feature type="compositionally biased region" description="Basic residues" evidence="4">
    <location>
        <begin position="669"/>
        <end position="689"/>
    </location>
</feature>
<dbReference type="GO" id="GO:0120293">
    <property type="term" value="C:dynein axonemal particle"/>
    <property type="evidence" value="ECO:0007669"/>
    <property type="project" value="UniProtKB-SubCell"/>
</dbReference>
<feature type="domain" description="PIH1D1/2/3 CS-like" evidence="6">
    <location>
        <begin position="245"/>
        <end position="346"/>
    </location>
</feature>
<evidence type="ECO:0000313" key="8">
    <source>
        <dbReference type="Proteomes" id="UP001152798"/>
    </source>
</evidence>
<evidence type="ECO:0000259" key="6">
    <source>
        <dbReference type="Pfam" id="PF18201"/>
    </source>
</evidence>
<keyword evidence="1 3" id="KW-0963">Cytoplasm</keyword>
<dbReference type="CDD" id="cd00298">
    <property type="entry name" value="ACD_sHsps_p23-like"/>
    <property type="match status" value="1"/>
</dbReference>
<dbReference type="Pfam" id="PF08190">
    <property type="entry name" value="PIH1"/>
    <property type="match status" value="1"/>
</dbReference>
<dbReference type="Proteomes" id="UP001152798">
    <property type="component" value="Chromosome 6"/>
</dbReference>
<comment type="subcellular location">
    <subcellularLocation>
        <location evidence="3">Cytoplasm</location>
    </subcellularLocation>
    <subcellularLocation>
        <location evidence="2">Dynein axonemal particle</location>
    </subcellularLocation>
</comment>
<feature type="compositionally biased region" description="Basic residues" evidence="4">
    <location>
        <begin position="738"/>
        <end position="750"/>
    </location>
</feature>
<feature type="compositionally biased region" description="Low complexity" evidence="4">
    <location>
        <begin position="695"/>
        <end position="729"/>
    </location>
</feature>
<comment type="function">
    <text evidence="3">Required for cytoplasmic pre-assembly of axonemal dyneins, thereby playing a central role in motility in cilia and flagella. Involved in pre-assembly of dynein arm complexes in the cytoplasm before intraflagellar transport loads them for the ciliary compartment.</text>
</comment>
<dbReference type="GO" id="GO:0060285">
    <property type="term" value="P:cilium-dependent cell motility"/>
    <property type="evidence" value="ECO:0007669"/>
    <property type="project" value="UniProtKB-UniRule"/>
</dbReference>
<evidence type="ECO:0000259" key="5">
    <source>
        <dbReference type="Pfam" id="PF08190"/>
    </source>
</evidence>
<proteinExistence type="inferred from homology"/>
<name>A0A9P0HNF0_NEZVI</name>
<dbReference type="Pfam" id="PF18201">
    <property type="entry name" value="PIH1_CS"/>
    <property type="match status" value="1"/>
</dbReference>
<comment type="similarity">
    <text evidence="3">Belongs to the PIH1 family. Kintoun subfamily.</text>
</comment>
<dbReference type="InterPro" id="IPR012981">
    <property type="entry name" value="PIH1_N"/>
</dbReference>
<organism evidence="7 8">
    <name type="scientific">Nezara viridula</name>
    <name type="common">Southern green stink bug</name>
    <name type="synonym">Cimex viridulus</name>
    <dbReference type="NCBI Taxonomy" id="85310"/>
    <lineage>
        <taxon>Eukaryota</taxon>
        <taxon>Metazoa</taxon>
        <taxon>Ecdysozoa</taxon>
        <taxon>Arthropoda</taxon>
        <taxon>Hexapoda</taxon>
        <taxon>Insecta</taxon>
        <taxon>Pterygota</taxon>
        <taxon>Neoptera</taxon>
        <taxon>Paraneoptera</taxon>
        <taxon>Hemiptera</taxon>
        <taxon>Heteroptera</taxon>
        <taxon>Panheteroptera</taxon>
        <taxon>Pentatomomorpha</taxon>
        <taxon>Pentatomoidea</taxon>
        <taxon>Pentatomidae</taxon>
        <taxon>Pentatominae</taxon>
        <taxon>Nezara</taxon>
    </lineage>
</organism>
<dbReference type="PANTHER" id="PTHR22997">
    <property type="entry name" value="PIH1 DOMAIN-CONTAINING PROTEIN 1"/>
    <property type="match status" value="1"/>
</dbReference>
<keyword evidence="8" id="KW-1185">Reference proteome</keyword>
<protein>
    <recommendedName>
        <fullName evidence="3">Protein kintoun</fullName>
    </recommendedName>
    <alternativeName>
        <fullName evidence="3">Dynein assembly factor 2, axonemal homolog</fullName>
    </alternativeName>
</protein>
<evidence type="ECO:0000313" key="7">
    <source>
        <dbReference type="EMBL" id="CAH1404586.1"/>
    </source>
</evidence>
<dbReference type="GO" id="GO:0070286">
    <property type="term" value="P:axonemal dynein complex assembly"/>
    <property type="evidence" value="ECO:0007669"/>
    <property type="project" value="UniProtKB-UniRule"/>
</dbReference>
<feature type="compositionally biased region" description="Polar residues" evidence="4">
    <location>
        <begin position="755"/>
        <end position="766"/>
    </location>
</feature>
<evidence type="ECO:0000256" key="2">
    <source>
        <dbReference type="ARBA" id="ARBA00024190"/>
    </source>
</evidence>
<dbReference type="EMBL" id="OV725082">
    <property type="protein sequence ID" value="CAH1404586.1"/>
    <property type="molecule type" value="Genomic_DNA"/>
</dbReference>